<evidence type="ECO:0000313" key="3">
    <source>
        <dbReference type="Proteomes" id="UP000663844"/>
    </source>
</evidence>
<dbReference type="Proteomes" id="UP000663845">
    <property type="component" value="Unassembled WGS sequence"/>
</dbReference>
<evidence type="ECO:0000313" key="1">
    <source>
        <dbReference type="EMBL" id="CAF1105538.1"/>
    </source>
</evidence>
<accession>A0A819TLH3</accession>
<dbReference type="Proteomes" id="UP000663844">
    <property type="component" value="Unassembled WGS sequence"/>
</dbReference>
<sequence>MNPVLLSGHEQQLLDSILNEDTLTNRQGRNQDLVVSLLKRALDIQMPRKTVAFVKNSIYFDALQYRQSLDCAGHRGLDIPLSKIHHLIILVIPNIYAHFSNKY</sequence>
<evidence type="ECO:0000313" key="2">
    <source>
        <dbReference type="EMBL" id="CAF4080281.1"/>
    </source>
</evidence>
<dbReference type="EMBL" id="CAJOAZ010004919">
    <property type="protein sequence ID" value="CAF4080281.1"/>
    <property type="molecule type" value="Genomic_DNA"/>
</dbReference>
<reference evidence="2" key="1">
    <citation type="submission" date="2021-02" db="EMBL/GenBank/DDBJ databases">
        <authorList>
            <person name="Nowell W R."/>
        </authorList>
    </citation>
    <scope>NUCLEOTIDE SEQUENCE</scope>
</reference>
<dbReference type="AlphaFoldDB" id="A0A819TLH3"/>
<name>A0A819TLH3_9BILA</name>
<protein>
    <submittedName>
        <fullName evidence="2">Uncharacterized protein</fullName>
    </submittedName>
</protein>
<gene>
    <name evidence="1" type="ORF">JYZ213_LOCUS21630</name>
    <name evidence="2" type="ORF">OXD698_LOCUS34263</name>
</gene>
<proteinExistence type="predicted"/>
<dbReference type="EMBL" id="CAJNOG010000238">
    <property type="protein sequence ID" value="CAF1105538.1"/>
    <property type="molecule type" value="Genomic_DNA"/>
</dbReference>
<comment type="caution">
    <text evidence="2">The sequence shown here is derived from an EMBL/GenBank/DDBJ whole genome shotgun (WGS) entry which is preliminary data.</text>
</comment>
<organism evidence="2 3">
    <name type="scientific">Adineta steineri</name>
    <dbReference type="NCBI Taxonomy" id="433720"/>
    <lineage>
        <taxon>Eukaryota</taxon>
        <taxon>Metazoa</taxon>
        <taxon>Spiralia</taxon>
        <taxon>Gnathifera</taxon>
        <taxon>Rotifera</taxon>
        <taxon>Eurotatoria</taxon>
        <taxon>Bdelloidea</taxon>
        <taxon>Adinetida</taxon>
        <taxon>Adinetidae</taxon>
        <taxon>Adineta</taxon>
    </lineage>
</organism>